<dbReference type="GO" id="GO:0008983">
    <property type="term" value="F:protein-glutamate O-methyltransferase activity"/>
    <property type="evidence" value="ECO:0007669"/>
    <property type="project" value="UniProtKB-EC"/>
</dbReference>
<dbReference type="Pfam" id="PF01739">
    <property type="entry name" value="CheR"/>
    <property type="match status" value="1"/>
</dbReference>
<dbReference type="Gene3D" id="3.40.50.150">
    <property type="entry name" value="Vaccinia Virus protein VP39"/>
    <property type="match status" value="1"/>
</dbReference>
<dbReference type="InterPro" id="IPR036804">
    <property type="entry name" value="CheR_N_sf"/>
</dbReference>
<dbReference type="CDD" id="cd02440">
    <property type="entry name" value="AdoMet_MTases"/>
    <property type="match status" value="1"/>
</dbReference>
<evidence type="ECO:0000256" key="2">
    <source>
        <dbReference type="ARBA" id="ARBA00012534"/>
    </source>
</evidence>
<feature type="domain" description="CheR-type methyltransferase" evidence="6">
    <location>
        <begin position="10"/>
        <end position="290"/>
    </location>
</feature>
<dbReference type="SUPFAM" id="SSF53335">
    <property type="entry name" value="S-adenosyl-L-methionine-dependent methyltransferases"/>
    <property type="match status" value="1"/>
</dbReference>
<dbReference type="InterPro" id="IPR026024">
    <property type="entry name" value="Chemotaxis_MeTrfase_CheR"/>
</dbReference>
<keyword evidence="3 7" id="KW-0489">Methyltransferase</keyword>
<gene>
    <name evidence="7" type="ORF">MNBD_NITROSPINAE01-1030</name>
</gene>
<evidence type="ECO:0000256" key="4">
    <source>
        <dbReference type="ARBA" id="ARBA00022679"/>
    </source>
</evidence>
<dbReference type="AlphaFoldDB" id="A0A3B1CVX9"/>
<dbReference type="InterPro" id="IPR029063">
    <property type="entry name" value="SAM-dependent_MTases_sf"/>
</dbReference>
<dbReference type="SMART" id="SM00138">
    <property type="entry name" value="MeTrc"/>
    <property type="match status" value="1"/>
</dbReference>
<evidence type="ECO:0000313" key="7">
    <source>
        <dbReference type="EMBL" id="VAX20837.1"/>
    </source>
</evidence>
<dbReference type="GO" id="GO:0032259">
    <property type="term" value="P:methylation"/>
    <property type="evidence" value="ECO:0007669"/>
    <property type="project" value="UniProtKB-KW"/>
</dbReference>
<dbReference type="PRINTS" id="PR00996">
    <property type="entry name" value="CHERMTFRASE"/>
</dbReference>
<name>A0A3B1CVX9_9ZZZZ</name>
<dbReference type="PIRSF" id="PIRSF000410">
    <property type="entry name" value="CheR"/>
    <property type="match status" value="1"/>
</dbReference>
<dbReference type="PANTHER" id="PTHR24422">
    <property type="entry name" value="CHEMOTAXIS PROTEIN METHYLTRANSFERASE"/>
    <property type="match status" value="1"/>
</dbReference>
<keyword evidence="5" id="KW-0949">S-adenosyl-L-methionine</keyword>
<dbReference type="PANTHER" id="PTHR24422:SF19">
    <property type="entry name" value="CHEMOTAXIS PROTEIN METHYLTRANSFERASE"/>
    <property type="match status" value="1"/>
</dbReference>
<organism evidence="7">
    <name type="scientific">hydrothermal vent metagenome</name>
    <dbReference type="NCBI Taxonomy" id="652676"/>
    <lineage>
        <taxon>unclassified sequences</taxon>
        <taxon>metagenomes</taxon>
        <taxon>ecological metagenomes</taxon>
    </lineage>
</organism>
<accession>A0A3B1CVX9</accession>
<reference evidence="7" key="1">
    <citation type="submission" date="2018-06" db="EMBL/GenBank/DDBJ databases">
        <authorList>
            <person name="Zhirakovskaya E."/>
        </authorList>
    </citation>
    <scope>NUCLEOTIDE SEQUENCE</scope>
</reference>
<dbReference type="Gene3D" id="1.10.155.10">
    <property type="entry name" value="Chemotaxis receptor methyltransferase CheR, N-terminal domain"/>
    <property type="match status" value="1"/>
</dbReference>
<evidence type="ECO:0000259" key="6">
    <source>
        <dbReference type="PROSITE" id="PS50123"/>
    </source>
</evidence>
<sequence>MTQGKTKASSSGSSYELSEKEFRLFQQLVCNKSGISLHEGKKELVRTRLASRLRALGFGSYEEYYKFVEQDKTGEELVSLLDAISTNLTSFFREIAHFEFLIKTVIPELVESKRKSGEKDVRVWSAGCSSGEEPYSLAFTLMDNMETIQTWNVKILATDLSTDVLSIAARGVYKSDKVKSIPPAVIRKYFQKGSGENEGFYRVRPEARRLIHFKRFNLMAPVFPFRHKFDFIFCRNVMIYFDKPTQETLVNKYYNALVPGGYLMIGHSESLSGVKHNFKYGQPTIYRKPN</sequence>
<dbReference type="Pfam" id="PF03705">
    <property type="entry name" value="CheR_N"/>
    <property type="match status" value="1"/>
</dbReference>
<dbReference type="EC" id="2.1.1.80" evidence="2"/>
<dbReference type="EMBL" id="UOGC01000111">
    <property type="protein sequence ID" value="VAX20837.1"/>
    <property type="molecule type" value="Genomic_DNA"/>
</dbReference>
<comment type="catalytic activity">
    <reaction evidence="1">
        <text>L-glutamyl-[protein] + S-adenosyl-L-methionine = [protein]-L-glutamate 5-O-methyl ester + S-adenosyl-L-homocysteine</text>
        <dbReference type="Rhea" id="RHEA:24452"/>
        <dbReference type="Rhea" id="RHEA-COMP:10208"/>
        <dbReference type="Rhea" id="RHEA-COMP:10311"/>
        <dbReference type="ChEBI" id="CHEBI:29973"/>
        <dbReference type="ChEBI" id="CHEBI:57856"/>
        <dbReference type="ChEBI" id="CHEBI:59789"/>
        <dbReference type="ChEBI" id="CHEBI:82795"/>
        <dbReference type="EC" id="2.1.1.80"/>
    </reaction>
</comment>
<dbReference type="PROSITE" id="PS50123">
    <property type="entry name" value="CHER"/>
    <property type="match status" value="1"/>
</dbReference>
<evidence type="ECO:0000256" key="1">
    <source>
        <dbReference type="ARBA" id="ARBA00001541"/>
    </source>
</evidence>
<dbReference type="InterPro" id="IPR022642">
    <property type="entry name" value="CheR_C"/>
</dbReference>
<keyword evidence="4 7" id="KW-0808">Transferase</keyword>
<dbReference type="InterPro" id="IPR022641">
    <property type="entry name" value="CheR_N"/>
</dbReference>
<evidence type="ECO:0000256" key="5">
    <source>
        <dbReference type="ARBA" id="ARBA00022691"/>
    </source>
</evidence>
<dbReference type="SUPFAM" id="SSF47757">
    <property type="entry name" value="Chemotaxis receptor methyltransferase CheR, N-terminal domain"/>
    <property type="match status" value="1"/>
</dbReference>
<protein>
    <recommendedName>
        <fullName evidence="2">protein-glutamate O-methyltransferase</fullName>
        <ecNumber evidence="2">2.1.1.80</ecNumber>
    </recommendedName>
</protein>
<proteinExistence type="predicted"/>
<evidence type="ECO:0000256" key="3">
    <source>
        <dbReference type="ARBA" id="ARBA00022603"/>
    </source>
</evidence>
<dbReference type="InterPro" id="IPR050903">
    <property type="entry name" value="Bact_Chemotaxis_MeTrfase"/>
</dbReference>
<dbReference type="InterPro" id="IPR000780">
    <property type="entry name" value="CheR_MeTrfase"/>
</dbReference>